<protein>
    <recommendedName>
        <fullName evidence="1">Terminase large subunit GpA endonuclease domain-containing protein</fullName>
    </recommendedName>
</protein>
<evidence type="ECO:0000259" key="1">
    <source>
        <dbReference type="Pfam" id="PF20454"/>
    </source>
</evidence>
<proteinExistence type="predicted"/>
<dbReference type="AlphaFoldDB" id="A0A382TJU7"/>
<dbReference type="GO" id="GO:0004519">
    <property type="term" value="F:endonuclease activity"/>
    <property type="evidence" value="ECO:0007669"/>
    <property type="project" value="InterPro"/>
</dbReference>
<dbReference type="Pfam" id="PF20454">
    <property type="entry name" value="GpA_nuclease"/>
    <property type="match status" value="1"/>
</dbReference>
<organism evidence="2">
    <name type="scientific">marine metagenome</name>
    <dbReference type="NCBI Taxonomy" id="408172"/>
    <lineage>
        <taxon>unclassified sequences</taxon>
        <taxon>metagenomes</taxon>
        <taxon>ecological metagenomes</taxon>
    </lineage>
</organism>
<evidence type="ECO:0000313" key="2">
    <source>
        <dbReference type="EMBL" id="SVD22350.1"/>
    </source>
</evidence>
<feature type="domain" description="Terminase large subunit GpA endonuclease" evidence="1">
    <location>
        <begin position="37"/>
        <end position="91"/>
    </location>
</feature>
<reference evidence="2" key="1">
    <citation type="submission" date="2018-05" db="EMBL/GenBank/DDBJ databases">
        <authorList>
            <person name="Lanie J.A."/>
            <person name="Ng W.-L."/>
            <person name="Kazmierczak K.M."/>
            <person name="Andrzejewski T.M."/>
            <person name="Davidsen T.M."/>
            <person name="Wayne K.J."/>
            <person name="Tettelin H."/>
            <person name="Glass J.I."/>
            <person name="Rusch D."/>
            <person name="Podicherti R."/>
            <person name="Tsui H.-C.T."/>
            <person name="Winkler M.E."/>
        </authorList>
    </citation>
    <scope>NUCLEOTIDE SEQUENCE</scope>
</reference>
<accession>A0A382TJU7</accession>
<name>A0A382TJU7_9ZZZZ</name>
<sequence length="101" mass="11572">MDVGLGTRGRRKFLTQWRWSNPSVKDIFAELTGGLIGRWTLPSDLDQDYINQLTAEIRIEKTDSKGRVSHEWKKIRRDDHLRDCELMITVGSLAAGVMGKE</sequence>
<gene>
    <name evidence="2" type="ORF">METZ01_LOCUS375204</name>
</gene>
<dbReference type="InterPro" id="IPR046454">
    <property type="entry name" value="GpA_endonuclease"/>
</dbReference>
<dbReference type="EMBL" id="UINC01137171">
    <property type="protein sequence ID" value="SVD22350.1"/>
    <property type="molecule type" value="Genomic_DNA"/>
</dbReference>